<feature type="transmembrane region" description="Helical" evidence="2">
    <location>
        <begin position="78"/>
        <end position="100"/>
    </location>
</feature>
<sequence>MFLPTLRSRLVVALTSATTLIPMTAHAVSAHLEDSIADVLVWFVLVLVPILAIWIFWKLHVLPEVIAEKRHHPQADAIKALCLMSLVFGGMLWPFAWLWAYTKPVGYRLAYGRDKHDHYYQEISATEENTATANKPGSDNSPQQEVRREARPGPETAS</sequence>
<feature type="transmembrane region" description="Helical" evidence="2">
    <location>
        <begin position="39"/>
        <end position="57"/>
    </location>
</feature>
<dbReference type="AlphaFoldDB" id="A0AA42S6W0"/>
<keyword evidence="2" id="KW-1133">Transmembrane helix</keyword>
<proteinExistence type="predicted"/>
<feature type="chain" id="PRO_5041368215" evidence="3">
    <location>
        <begin position="28"/>
        <end position="158"/>
    </location>
</feature>
<evidence type="ECO:0000313" key="4">
    <source>
        <dbReference type="EMBL" id="MDH0738983.1"/>
    </source>
</evidence>
<feature type="region of interest" description="Disordered" evidence="1">
    <location>
        <begin position="125"/>
        <end position="158"/>
    </location>
</feature>
<evidence type="ECO:0000256" key="3">
    <source>
        <dbReference type="SAM" id="SignalP"/>
    </source>
</evidence>
<reference evidence="4" key="1">
    <citation type="submission" date="2022-09" db="EMBL/GenBank/DDBJ databases">
        <title>Intensive care unit water sources are persistently colonized with multi-drug resistant bacteria and are the site of extensive horizontal gene transfer of antibiotic resistance genes.</title>
        <authorList>
            <person name="Diorio-Toth L."/>
        </authorList>
    </citation>
    <scope>NUCLEOTIDE SEQUENCE</scope>
    <source>
        <strain evidence="4">GD03843</strain>
    </source>
</reference>
<evidence type="ECO:0000313" key="5">
    <source>
        <dbReference type="Proteomes" id="UP001161094"/>
    </source>
</evidence>
<organism evidence="4 5">
    <name type="scientific">Achromobacter spanius</name>
    <dbReference type="NCBI Taxonomy" id="217203"/>
    <lineage>
        <taxon>Bacteria</taxon>
        <taxon>Pseudomonadati</taxon>
        <taxon>Pseudomonadota</taxon>
        <taxon>Betaproteobacteria</taxon>
        <taxon>Burkholderiales</taxon>
        <taxon>Alcaligenaceae</taxon>
        <taxon>Achromobacter</taxon>
    </lineage>
</organism>
<protein>
    <submittedName>
        <fullName evidence="4">DUF3302 domain-containing protein</fullName>
    </submittedName>
</protein>
<dbReference type="EMBL" id="JAOCDZ010000020">
    <property type="protein sequence ID" value="MDH0738983.1"/>
    <property type="molecule type" value="Genomic_DNA"/>
</dbReference>
<name>A0AA42S6W0_9BURK</name>
<keyword evidence="2" id="KW-0812">Transmembrane</keyword>
<feature type="compositionally biased region" description="Polar residues" evidence="1">
    <location>
        <begin position="125"/>
        <end position="144"/>
    </location>
</feature>
<comment type="caution">
    <text evidence="4">The sequence shown here is derived from an EMBL/GenBank/DDBJ whole genome shotgun (WGS) entry which is preliminary data.</text>
</comment>
<gene>
    <name evidence="4" type="ORF">N5D93_24430</name>
</gene>
<keyword evidence="2" id="KW-0472">Membrane</keyword>
<accession>A0AA42S6W0</accession>
<keyword evidence="3" id="KW-0732">Signal</keyword>
<evidence type="ECO:0000256" key="2">
    <source>
        <dbReference type="SAM" id="Phobius"/>
    </source>
</evidence>
<dbReference type="InterPro" id="IPR011223">
    <property type="entry name" value="UCP028770"/>
</dbReference>
<feature type="signal peptide" evidence="3">
    <location>
        <begin position="1"/>
        <end position="27"/>
    </location>
</feature>
<evidence type="ECO:0000256" key="1">
    <source>
        <dbReference type="SAM" id="MobiDB-lite"/>
    </source>
</evidence>
<dbReference type="Proteomes" id="UP001161094">
    <property type="component" value="Unassembled WGS sequence"/>
</dbReference>
<dbReference type="Pfam" id="PF11742">
    <property type="entry name" value="DUF3302"/>
    <property type="match status" value="1"/>
</dbReference>
<dbReference type="RefSeq" id="WP_279996811.1">
    <property type="nucleotide sequence ID" value="NZ_JAOCDZ010000020.1"/>
</dbReference>